<organism evidence="1 2">
    <name type="scientific">Pseudomonas alloputida</name>
    <dbReference type="NCBI Taxonomy" id="1940621"/>
    <lineage>
        <taxon>Bacteria</taxon>
        <taxon>Pseudomonadati</taxon>
        <taxon>Pseudomonadota</taxon>
        <taxon>Gammaproteobacteria</taxon>
        <taxon>Pseudomonadales</taxon>
        <taxon>Pseudomonadaceae</taxon>
        <taxon>Pseudomonas</taxon>
    </lineage>
</organism>
<gene>
    <name evidence="1" type="ORF">LU674_001845</name>
</gene>
<dbReference type="RefSeq" id="WP_023383675.1">
    <property type="nucleotide sequence ID" value="NZ_JAJSRF020000001.1"/>
</dbReference>
<reference evidence="1" key="1">
    <citation type="submission" date="2023-06" db="EMBL/GenBank/DDBJ databases">
        <title>MBL-encoding genomic islands in Pseudomonas spp. in Poland.</title>
        <authorList>
            <person name="Urbanowicz P."/>
            <person name="Izdebski R."/>
            <person name="Biedrzycka M."/>
            <person name="Gniadkowski M."/>
        </authorList>
    </citation>
    <scope>NUCLEOTIDE SEQUENCE</scope>
    <source>
        <strain evidence="1">NMI5768_13</strain>
    </source>
</reference>
<accession>A0AAW7HG19</accession>
<comment type="caution">
    <text evidence="1">The sequence shown here is derived from an EMBL/GenBank/DDBJ whole genome shotgun (WGS) entry which is preliminary data.</text>
</comment>
<proteinExistence type="predicted"/>
<name>A0AAW7HG19_9PSED</name>
<dbReference type="EMBL" id="JAJSRF020000001">
    <property type="protein sequence ID" value="MDM3951095.1"/>
    <property type="molecule type" value="Genomic_DNA"/>
</dbReference>
<evidence type="ECO:0000313" key="1">
    <source>
        <dbReference type="EMBL" id="MDM3951095.1"/>
    </source>
</evidence>
<dbReference type="AlphaFoldDB" id="A0AAW7HG19"/>
<dbReference type="Proteomes" id="UP001165439">
    <property type="component" value="Unassembled WGS sequence"/>
</dbReference>
<evidence type="ECO:0000313" key="2">
    <source>
        <dbReference type="Proteomes" id="UP001165439"/>
    </source>
</evidence>
<protein>
    <submittedName>
        <fullName evidence="1">Uncharacterized protein</fullName>
    </submittedName>
</protein>
<sequence length="69" mass="7399">MAIEDVTELTQVNGQTQAQRLLDEGWCILAVCVIQDGSSQYAEYHLGRAKPLDTAVGPGVLIGKTQLKG</sequence>